<evidence type="ECO:0000256" key="10">
    <source>
        <dbReference type="ARBA" id="ARBA00023136"/>
    </source>
</evidence>
<dbReference type="Pfam" id="PF06736">
    <property type="entry name" value="TMEM175"/>
    <property type="match status" value="1"/>
</dbReference>
<evidence type="ECO:0000256" key="12">
    <source>
        <dbReference type="ARBA" id="ARBA00034430"/>
    </source>
</evidence>
<organism evidence="14 15">
    <name type="scientific">Rhodanobacter geophilus</name>
    <dbReference type="NCBI Taxonomy" id="3162488"/>
    <lineage>
        <taxon>Bacteria</taxon>
        <taxon>Pseudomonadati</taxon>
        <taxon>Pseudomonadota</taxon>
        <taxon>Gammaproteobacteria</taxon>
        <taxon>Lysobacterales</taxon>
        <taxon>Rhodanobacteraceae</taxon>
        <taxon>Rhodanobacter</taxon>
    </lineage>
</organism>
<name>A0ABV3QJD3_9GAMM</name>
<protein>
    <submittedName>
        <fullName evidence="14">TMEM175 family protein</fullName>
    </submittedName>
</protein>
<feature type="transmembrane region" description="Helical" evidence="13">
    <location>
        <begin position="197"/>
        <end position="216"/>
    </location>
</feature>
<evidence type="ECO:0000256" key="8">
    <source>
        <dbReference type="ARBA" id="ARBA00022989"/>
    </source>
</evidence>
<gene>
    <name evidence="14" type="ORF">ABQJ56_00520</name>
</gene>
<evidence type="ECO:0000256" key="2">
    <source>
        <dbReference type="ARBA" id="ARBA00006920"/>
    </source>
</evidence>
<feature type="transmembrane region" description="Helical" evidence="13">
    <location>
        <begin position="130"/>
        <end position="150"/>
    </location>
</feature>
<evidence type="ECO:0000256" key="9">
    <source>
        <dbReference type="ARBA" id="ARBA00023065"/>
    </source>
</evidence>
<evidence type="ECO:0000256" key="13">
    <source>
        <dbReference type="SAM" id="Phobius"/>
    </source>
</evidence>
<comment type="similarity">
    <text evidence="2">Belongs to the TMEM175 family.</text>
</comment>
<feature type="transmembrane region" description="Helical" evidence="13">
    <location>
        <begin position="83"/>
        <end position="110"/>
    </location>
</feature>
<evidence type="ECO:0000256" key="6">
    <source>
        <dbReference type="ARBA" id="ARBA00022826"/>
    </source>
</evidence>
<proteinExistence type="inferred from homology"/>
<keyword evidence="6" id="KW-0631">Potassium channel</keyword>
<dbReference type="RefSeq" id="WP_367843031.1">
    <property type="nucleotide sequence ID" value="NZ_JBFOHL010000001.1"/>
</dbReference>
<evidence type="ECO:0000256" key="5">
    <source>
        <dbReference type="ARBA" id="ARBA00022692"/>
    </source>
</evidence>
<evidence type="ECO:0000256" key="1">
    <source>
        <dbReference type="ARBA" id="ARBA00004141"/>
    </source>
</evidence>
<evidence type="ECO:0000256" key="7">
    <source>
        <dbReference type="ARBA" id="ARBA00022958"/>
    </source>
</evidence>
<evidence type="ECO:0000256" key="4">
    <source>
        <dbReference type="ARBA" id="ARBA00022538"/>
    </source>
</evidence>
<keyword evidence="4" id="KW-0633">Potassium transport</keyword>
<keyword evidence="7" id="KW-0630">Potassium</keyword>
<dbReference type="EMBL" id="JBFOHL010000001">
    <property type="protein sequence ID" value="MEW9622715.1"/>
    <property type="molecule type" value="Genomic_DNA"/>
</dbReference>
<comment type="catalytic activity">
    <reaction evidence="12">
        <text>K(+)(in) = K(+)(out)</text>
        <dbReference type="Rhea" id="RHEA:29463"/>
        <dbReference type="ChEBI" id="CHEBI:29103"/>
    </reaction>
</comment>
<comment type="caution">
    <text evidence="14">The sequence shown here is derived from an EMBL/GenBank/DDBJ whole genome shotgun (WGS) entry which is preliminary data.</text>
</comment>
<keyword evidence="5 13" id="KW-0812">Transmembrane</keyword>
<dbReference type="InterPro" id="IPR010617">
    <property type="entry name" value="TMEM175-like"/>
</dbReference>
<evidence type="ECO:0000256" key="11">
    <source>
        <dbReference type="ARBA" id="ARBA00023303"/>
    </source>
</evidence>
<feature type="transmembrane region" description="Helical" evidence="13">
    <location>
        <begin position="44"/>
        <end position="63"/>
    </location>
</feature>
<keyword evidence="11" id="KW-0407">Ion channel</keyword>
<comment type="subcellular location">
    <subcellularLocation>
        <location evidence="1">Membrane</location>
        <topology evidence="1">Multi-pass membrane protein</topology>
    </subcellularLocation>
</comment>
<evidence type="ECO:0000313" key="15">
    <source>
        <dbReference type="Proteomes" id="UP001556170"/>
    </source>
</evidence>
<accession>A0ABV3QJD3</accession>
<feature type="transmembrane region" description="Helical" evidence="13">
    <location>
        <begin position="12"/>
        <end position="32"/>
    </location>
</feature>
<dbReference type="Proteomes" id="UP001556170">
    <property type="component" value="Unassembled WGS sequence"/>
</dbReference>
<evidence type="ECO:0000313" key="14">
    <source>
        <dbReference type="EMBL" id="MEW9622715.1"/>
    </source>
</evidence>
<reference evidence="14 15" key="1">
    <citation type="submission" date="2024-06" db="EMBL/GenBank/DDBJ databases">
        <authorList>
            <person name="Woo H."/>
        </authorList>
    </citation>
    <scope>NUCLEOTIDE SEQUENCE [LARGE SCALE GENOMIC DNA]</scope>
    <source>
        <strain evidence="14 15">S2-g</strain>
    </source>
</reference>
<keyword evidence="15" id="KW-1185">Reference proteome</keyword>
<evidence type="ECO:0000256" key="3">
    <source>
        <dbReference type="ARBA" id="ARBA00022448"/>
    </source>
</evidence>
<keyword evidence="9" id="KW-0406">Ion transport</keyword>
<feature type="transmembrane region" description="Helical" evidence="13">
    <location>
        <begin position="171"/>
        <end position="191"/>
    </location>
</feature>
<keyword evidence="8 13" id="KW-1133">Transmembrane helix</keyword>
<sequence>MSLVEHREGIEAGRLDMFVDGAFAFTLTLLAIGGETIPNTAGKLLHILAGVPAAAVCFAQIAWMWHGHVRWRHLCTRTSRTGLLLSLLLVFFALIFVYPLHMVYGAALYGLSGGVLSSDIVLQSPADARVMFACYGLAFTCMAGTLVMLYRHAARLPDAGAEVRRQAGIRMLVWSIPAAVGLLSALTAWLIPEGLLALAGLEYILLGLIGPAITWYKRRHPAG</sequence>
<keyword evidence="3" id="KW-0813">Transport</keyword>
<keyword evidence="10 13" id="KW-0472">Membrane</keyword>